<dbReference type="Gene3D" id="1.25.40.180">
    <property type="match status" value="1"/>
</dbReference>
<feature type="region of interest" description="Disordered" evidence="6">
    <location>
        <begin position="1404"/>
        <end position="1432"/>
    </location>
</feature>
<evidence type="ECO:0000259" key="8">
    <source>
        <dbReference type="Pfam" id="PF12842"/>
    </source>
</evidence>
<evidence type="ECO:0000256" key="3">
    <source>
        <dbReference type="ARBA" id="ARBA00023015"/>
    </source>
</evidence>
<keyword evidence="5" id="KW-0539">Nucleus</keyword>
<dbReference type="InterPro" id="IPR024557">
    <property type="entry name" value="CNOT1_dom_4"/>
</dbReference>
<evidence type="ECO:0008006" key="15">
    <source>
        <dbReference type="Google" id="ProtNLM"/>
    </source>
</evidence>
<feature type="compositionally biased region" description="Low complexity" evidence="6">
    <location>
        <begin position="1405"/>
        <end position="1425"/>
    </location>
</feature>
<feature type="compositionally biased region" description="Polar residues" evidence="6">
    <location>
        <begin position="815"/>
        <end position="831"/>
    </location>
</feature>
<evidence type="ECO:0000313" key="13">
    <source>
        <dbReference type="EMBL" id="KAG5374547.1"/>
    </source>
</evidence>
<evidence type="ECO:0000259" key="9">
    <source>
        <dbReference type="Pfam" id="PF16415"/>
    </source>
</evidence>
<dbReference type="InterPro" id="IPR038535">
    <property type="entry name" value="CNOT1_TTP_bind_sf"/>
</dbReference>
<dbReference type="InterPro" id="IPR055454">
    <property type="entry name" value="CNOT1-like_NOT1_connector"/>
</dbReference>
<dbReference type="InterPro" id="IPR007196">
    <property type="entry name" value="CCR4-Not_Not1_C"/>
</dbReference>
<feature type="domain" description="CCR4-NOT transcription complex subunit 1-like NOT1 connector" evidence="12">
    <location>
        <begin position="1551"/>
        <end position="1720"/>
    </location>
</feature>
<reference evidence="13 14" key="1">
    <citation type="submission" date="2021-03" db="EMBL/GenBank/DDBJ databases">
        <authorList>
            <person name="King G.J."/>
            <person name="Bancroft I."/>
            <person name="Baten A."/>
            <person name="Bloomfield J."/>
            <person name="Borpatragohain P."/>
            <person name="He Z."/>
            <person name="Irish N."/>
            <person name="Irwin J."/>
            <person name="Liu K."/>
            <person name="Mauleon R.P."/>
            <person name="Moore J."/>
            <person name="Morris R."/>
            <person name="Ostergaard L."/>
            <person name="Wang B."/>
            <person name="Wells R."/>
        </authorList>
    </citation>
    <scope>NUCLEOTIDE SEQUENCE [LARGE SCALE GENOMIC DNA]</scope>
    <source>
        <strain evidence="13">R-o-18</strain>
        <tissue evidence="13">Leaf</tissue>
    </source>
</reference>
<protein>
    <recommendedName>
        <fullName evidence="15">CCR4-Not complex component Not1 C-terminal domain-containing protein</fullName>
    </recommendedName>
</protein>
<evidence type="ECO:0000259" key="12">
    <source>
        <dbReference type="Pfam" id="PF25097"/>
    </source>
</evidence>
<feature type="region of interest" description="Disordered" evidence="6">
    <location>
        <begin position="815"/>
        <end position="836"/>
    </location>
</feature>
<dbReference type="Pfam" id="PF16417">
    <property type="entry name" value="CNOT1_TTP_bind"/>
    <property type="match status" value="1"/>
</dbReference>
<dbReference type="InterPro" id="IPR040398">
    <property type="entry name" value="Not1"/>
</dbReference>
<dbReference type="PANTHER" id="PTHR13162:SF13">
    <property type="entry name" value="BNACNNG58980D PROTEIN"/>
    <property type="match status" value="1"/>
</dbReference>
<comment type="caution">
    <text evidence="13">The sequence shown here is derived from an EMBL/GenBank/DDBJ whole genome shotgun (WGS) entry which is preliminary data.</text>
</comment>
<dbReference type="PANTHER" id="PTHR13162">
    <property type="entry name" value="CCR4-NOT TRANSCRIPTION COMPLEX"/>
    <property type="match status" value="1"/>
</dbReference>
<keyword evidence="2" id="KW-0678">Repressor</keyword>
<evidence type="ECO:0000313" key="14">
    <source>
        <dbReference type="Proteomes" id="UP000823674"/>
    </source>
</evidence>
<dbReference type="EMBL" id="JADBGQ010000010">
    <property type="protein sequence ID" value="KAG5374547.1"/>
    <property type="molecule type" value="Genomic_DNA"/>
</dbReference>
<dbReference type="Gene3D" id="1.25.40.800">
    <property type="match status" value="1"/>
</dbReference>
<organism evidence="13 14">
    <name type="scientific">Brassica rapa subsp. trilocularis</name>
    <dbReference type="NCBI Taxonomy" id="1813537"/>
    <lineage>
        <taxon>Eukaryota</taxon>
        <taxon>Viridiplantae</taxon>
        <taxon>Streptophyta</taxon>
        <taxon>Embryophyta</taxon>
        <taxon>Tracheophyta</taxon>
        <taxon>Spermatophyta</taxon>
        <taxon>Magnoliopsida</taxon>
        <taxon>eudicotyledons</taxon>
        <taxon>Gunneridae</taxon>
        <taxon>Pentapetalae</taxon>
        <taxon>rosids</taxon>
        <taxon>malvids</taxon>
        <taxon>Brassicales</taxon>
        <taxon>Brassicaceae</taxon>
        <taxon>Brassiceae</taxon>
        <taxon>Brassica</taxon>
    </lineage>
</organism>
<dbReference type="CDD" id="cd20710">
    <property type="entry name" value="NOT1_connector"/>
    <property type="match status" value="1"/>
</dbReference>
<feature type="domain" description="CCR4-NOT transcription complex subunit 1 HEAT repeat" evidence="11">
    <location>
        <begin position="467"/>
        <end position="613"/>
    </location>
</feature>
<feature type="domain" description="CCR4-Not complex component Not1 C-terminal" evidence="7">
    <location>
        <begin position="1931"/>
        <end position="2203"/>
    </location>
</feature>
<dbReference type="InterPro" id="IPR032193">
    <property type="entry name" value="CNOT1_TTP_bind"/>
</dbReference>
<name>A0ABQ7KKS7_BRACM</name>
<evidence type="ECO:0000256" key="5">
    <source>
        <dbReference type="ARBA" id="ARBA00023242"/>
    </source>
</evidence>
<feature type="domain" description="CCR4-NOT transcription complex subunit 1 CAF1-binding" evidence="9">
    <location>
        <begin position="941"/>
        <end position="1137"/>
    </location>
</feature>
<evidence type="ECO:0000259" key="11">
    <source>
        <dbReference type="Pfam" id="PF16418"/>
    </source>
</evidence>
<dbReference type="InterPro" id="IPR032191">
    <property type="entry name" value="CNOT1_CAF1_bind"/>
</dbReference>
<dbReference type="Proteomes" id="UP000823674">
    <property type="component" value="Chromosome A10"/>
</dbReference>
<keyword evidence="3" id="KW-0805">Transcription regulation</keyword>
<evidence type="ECO:0000259" key="10">
    <source>
        <dbReference type="Pfam" id="PF16417"/>
    </source>
</evidence>
<feature type="domain" description="CCR4-NOT transcription complex subunit 1 TTP binding" evidence="10">
    <location>
        <begin position="640"/>
        <end position="810"/>
    </location>
</feature>
<dbReference type="Pfam" id="PF16415">
    <property type="entry name" value="CNOT1_CAF1_bind"/>
    <property type="match status" value="1"/>
</dbReference>
<evidence type="ECO:0000256" key="1">
    <source>
        <dbReference type="ARBA" id="ARBA00004123"/>
    </source>
</evidence>
<evidence type="ECO:0000256" key="6">
    <source>
        <dbReference type="SAM" id="MobiDB-lite"/>
    </source>
</evidence>
<feature type="region of interest" description="Disordered" evidence="6">
    <location>
        <begin position="2242"/>
        <end position="2378"/>
    </location>
</feature>
<evidence type="ECO:0000259" key="7">
    <source>
        <dbReference type="Pfam" id="PF04054"/>
    </source>
</evidence>
<dbReference type="Pfam" id="PF16418">
    <property type="entry name" value="CNOT1_HEAT"/>
    <property type="match status" value="1"/>
</dbReference>
<gene>
    <name evidence="13" type="primary">A10p000110.1_BraROA</name>
    <name evidence="13" type="ORF">IGI04_039143</name>
</gene>
<dbReference type="Gene3D" id="1.25.40.840">
    <property type="entry name" value="CCR4-NOT transcription complex subunit 1 TTP binding domain"/>
    <property type="match status" value="1"/>
</dbReference>
<feature type="compositionally biased region" description="Basic and acidic residues" evidence="6">
    <location>
        <begin position="2363"/>
        <end position="2378"/>
    </location>
</feature>
<keyword evidence="4" id="KW-0804">Transcription</keyword>
<proteinExistence type="predicted"/>
<dbReference type="Pfam" id="PF25097">
    <property type="entry name" value="ARM_Cnot1"/>
    <property type="match status" value="1"/>
</dbReference>
<dbReference type="Pfam" id="PF12842">
    <property type="entry name" value="DUF3819"/>
    <property type="match status" value="1"/>
</dbReference>
<comment type="subcellular location">
    <subcellularLocation>
        <location evidence="1">Nucleus</location>
    </subcellularLocation>
</comment>
<dbReference type="Gene3D" id="1.25.40.790">
    <property type="match status" value="2"/>
</dbReference>
<dbReference type="Pfam" id="PF04054">
    <property type="entry name" value="Not1"/>
    <property type="match status" value="1"/>
</dbReference>
<dbReference type="InterPro" id="IPR032194">
    <property type="entry name" value="CNOT1_HEAT"/>
</dbReference>
<feature type="compositionally biased region" description="Basic and acidic residues" evidence="6">
    <location>
        <begin position="2345"/>
        <end position="2356"/>
    </location>
</feature>
<keyword evidence="14" id="KW-1185">Reference proteome</keyword>
<feature type="domain" description="CCR4-NOT transcription complex subunit 1" evidence="8">
    <location>
        <begin position="1209"/>
        <end position="1349"/>
    </location>
</feature>
<evidence type="ECO:0000256" key="4">
    <source>
        <dbReference type="ARBA" id="ARBA00023163"/>
    </source>
</evidence>
<evidence type="ECO:0000256" key="2">
    <source>
        <dbReference type="ARBA" id="ARBA00022491"/>
    </source>
</evidence>
<sequence length="2378" mass="263833">MVMNPSKVAGHARFLLESFSDSEVDSIAQEICQLVEYGVETSIPVLKTCLDCFAARRSHPNTSQLEKLISLVFKRVLKHSNLISHALQDVEVTDEFVADLTNALDFSISDKISFALSLAESDDANAAGRNLLLAMIEQLCANSAQIESTEQVQNILLFLQTSEDLSTHLTSFLQILSSTQPKDDFSFALTPILSQQLHQADVLRSIDFHTEFDSILAEIDKEISVGDLMGELGCGVTADAQQCRDILSSFAPLTEATISRILANVARTCADLEDNHTTFSTFSLVLGCCIPTELSTPMSWSVDILIETIKQLAPGTSWRKVIENLDHSGFDIPNKESFSFFMRLYKTASQDPFPLDAVCGSVWKNVEGQISFLKYAIASPPEVFTFMHSPRKLVYIDDNMHSHEHQLGLSNEAWLSLDLLDVLCQLAERGHTVLVSSLLQYPLAQCPKTLLTGMTHIKTAYNLIQREVVSAILPVIITNSQDSGFILNLWHQNTELVLWGILKAQNLKADRILNLIDICHELKVLSVVLESVPISFSIRLAVLASLRGYLDIENWLPNVLCVYKDLFAEECLKFVKNVHFSESEDFTSQHFHPSDPLSDVHLDATTSLLKVLKAHDNVITSSQLVDEIEKVNAAILDCNSKLQNGEAKVSSASNAYGDDIEAEANAYFHQMFSGQLSVDAMVQMLSRYKDSSVQREKSIFDCMIANLFEEYRFFPKYPERQLKIASILFGSVIKHQLISSLTLGMALRLVLDSLRKPADSKMFLFGSKALEQFVNRLVELPQYCNHILQISHLRSTHPELVTVIEQALSRISSGNLESEAVSNPGPSQSFPGNGEFSGSGIGQSALQLPLPVQSQQKNEVHINDNSRVPSVPSIEAKTLLPSSSTTSADVSVIPKNPGISTSSLTSAGIVRPARGATSTRFGSALNIETLVAAAERRENAIEIPPSDVQDKISFIINNISTANIESKGKEFAEILPQQYYPWFAQYMVMKRASIEPNFHDLYLKFLDKVDSKLLFKEILQNTYENCKVLLGSELIKSSSEERSLLKNLGSWLGKLTIGRNYVLRAREIDPKSLIVEAYEKGLMIAVIPFTSKVLEPCQMSIAYQPPNPWTMAILGLLAEIYSMPNLKMNLKFDIEYVAPQRVYTNTLMEDEKVSHLGLSDQLPSPQGLFPSTPSPLFSISQQLSAALPNIGNHVVINQKLSGFALHFPFHRVVPLAMDRAIKEIVSGIVQRSVCIACQTTKELVLKDYTLEPDETRIYNAAHLMVASLAGSLAHVTCKEPLRTSISGHLRNSLQGMNIKNEALEQIVQLVTNDNLDLGCAAIEQAATEKAIQTIDADIDQQLSLRKKHRDGAGSSLFDPNMLSQNSVSFIPESLRPKPGHLSLSQQRVYEDFVQLPWQKQTTQTSHGLSAASSSSGDVGLSSSYGPASGKSASDFLSSARNARMDNVSQPLDISVEGFESPPVSLLSSQVDPAVDTAGLQFSKSLSTSELSLVESSDTAMKETGASLQTLTSAATMERLGGNNIIQPSLSTRDALEKYHIVTQKMEDLVANIAGDDEIQAVVSEVPEIILRCISRDEAALAVAQKAFKALYDNASSNLHVSANLAILVAVRDVCKRVVKELTSWVIYSEEERKLNKDITIGLIQRELLNLAEYNVHMAKYLDGGRNKSATDFSISLLQSLVTEESSVISELHSLVDALAKLSSKYGSPESLQQLIDIIRNPVTNTSDHSNSAIGIENNDKQSKDKKVVCNTTANTEENTNLEFVESESAGFRSRVSTLFESWYQICEVSGANETACSQYVLHLHETGLLKGDNTTESFFRILLELSVAHCISSEEISSGAVQSPQQAQSPSFLIIDIYAKLVFSILKYLPEQESSSKLFLLSEIMAVTVRSIQKDAEDKKTSLNPRPYFRLFINWLLDLCSLDPGTDGANFQVNFLYKGTLRVLLVLLHDFPEFLCDYHFTFCDVIPSSCIQMRNIILSSFPRNMRLPDPSTPNLKIDLLPEIVEAPCILSEVDAALKAKQMKNDVDEYLALRQQNSAYLSELKQKLLLPSSEASSAGTRYSVPLINSLVLYTGIQAIQQLQAGETQAQNVVALHMFKYLSMELDTEGRYLFLNAIANQLRYPNNHTHYFSFIMLYLFFESDQEIVQEQITRVLLERLIVNRPHPWGLLITFIELIKNPRYGFWKQAFIRCAPEIEKLFESVARSCGGLKPPDEGMVSAGPRFLPPLPVFFSALEDGNRFASEDVSGEEEISHVRSSPRTVDGKKPEGGGRVVHGVSDAGLSSEMHDVSERDELDEFLEEGKNVELMSPSTTNTPLRSRPTTPSPRRFRAEETCVPTKPAAPVTRTERSRLEDRTRFSQRGPPQEELRREEEDEDKAH</sequence>
<accession>A0ABQ7KKS7</accession>
<feature type="compositionally biased region" description="Low complexity" evidence="6">
    <location>
        <begin position="2308"/>
        <end position="2325"/>
    </location>
</feature>